<dbReference type="CTD" id="20315020"/>
<organism evidence="2 3">
    <name type="scientific">Opisthorchis viverrini</name>
    <name type="common">Southeast Asian liver fluke</name>
    <dbReference type="NCBI Taxonomy" id="6198"/>
    <lineage>
        <taxon>Eukaryota</taxon>
        <taxon>Metazoa</taxon>
        <taxon>Spiralia</taxon>
        <taxon>Lophotrochozoa</taxon>
        <taxon>Platyhelminthes</taxon>
        <taxon>Trematoda</taxon>
        <taxon>Digenea</taxon>
        <taxon>Opisthorchiida</taxon>
        <taxon>Opisthorchiata</taxon>
        <taxon>Opisthorchiidae</taxon>
        <taxon>Opisthorchis</taxon>
    </lineage>
</organism>
<evidence type="ECO:0000256" key="1">
    <source>
        <dbReference type="SAM" id="MobiDB-lite"/>
    </source>
</evidence>
<gene>
    <name evidence="2" type="ORF">T265_00832</name>
</gene>
<proteinExistence type="predicted"/>
<evidence type="ECO:0000313" key="2">
    <source>
        <dbReference type="EMBL" id="KER33342.1"/>
    </source>
</evidence>
<dbReference type="AlphaFoldDB" id="A0A075A4X6"/>
<name>A0A075A4X6_OPIVI</name>
<evidence type="ECO:0000313" key="3">
    <source>
        <dbReference type="Proteomes" id="UP000054324"/>
    </source>
</evidence>
<sequence length="268" mass="29987">MDNSDPVNSGADRLGLPNGRYSSSNDNAMDEAKAQYSKVRSAFNNLRRLVTKRNAPATQTNKKRSLFGKESLNEFTKGIHPEIRLRLSHKNIGVSNSKVVKVIVKEDPADGPISSGGSVTGFSFIQQRRYDDTDQEEAGDQLVTIREYEKISKHIYMVPNHIIVDHSCKQTLQQPVRRAPQLKCKRLVAHPGDIVGNTSTGDESLEIQLPSSASRPTTKQRNRTIYIPQHCRLQKPVSHLITKPTYESLKTSDIEVSIGHWICTADEL</sequence>
<reference evidence="2 3" key="1">
    <citation type="submission" date="2013-11" db="EMBL/GenBank/DDBJ databases">
        <title>Opisthorchis viverrini - life in the bile duct.</title>
        <authorList>
            <person name="Young N.D."/>
            <person name="Nagarajan N."/>
            <person name="Lin S.J."/>
            <person name="Korhonen P.K."/>
            <person name="Jex A.R."/>
            <person name="Hall R.S."/>
            <person name="Safavi-Hemami H."/>
            <person name="Kaewkong W."/>
            <person name="Bertrand D."/>
            <person name="Gao S."/>
            <person name="Seet Q."/>
            <person name="Wongkham S."/>
            <person name="Teh B.T."/>
            <person name="Wongkham C."/>
            <person name="Intapan P.M."/>
            <person name="Maleewong W."/>
            <person name="Yang X."/>
            <person name="Hu M."/>
            <person name="Wang Z."/>
            <person name="Hofmann A."/>
            <person name="Sternberg P.W."/>
            <person name="Tan P."/>
            <person name="Wang J."/>
            <person name="Gasser R.B."/>
        </authorList>
    </citation>
    <scope>NUCLEOTIDE SEQUENCE [LARGE SCALE GENOMIC DNA]</scope>
</reference>
<accession>A0A075A4X6</accession>
<dbReference type="RefSeq" id="XP_009162968.1">
    <property type="nucleotide sequence ID" value="XM_009164704.1"/>
</dbReference>
<dbReference type="KEGG" id="ovi:T265_00832"/>
<protein>
    <submittedName>
        <fullName evidence="2">Uncharacterized protein</fullName>
    </submittedName>
</protein>
<dbReference type="GeneID" id="20315020"/>
<dbReference type="Proteomes" id="UP000054324">
    <property type="component" value="Unassembled WGS sequence"/>
</dbReference>
<keyword evidence="3" id="KW-1185">Reference proteome</keyword>
<dbReference type="EMBL" id="KL596626">
    <property type="protein sequence ID" value="KER33342.1"/>
    <property type="molecule type" value="Genomic_DNA"/>
</dbReference>
<feature type="region of interest" description="Disordered" evidence="1">
    <location>
        <begin position="1"/>
        <end position="26"/>
    </location>
</feature>